<dbReference type="OrthoDB" id="6262094at2759"/>
<feature type="compositionally biased region" description="Basic residues" evidence="1">
    <location>
        <begin position="1"/>
        <end position="15"/>
    </location>
</feature>
<organism evidence="2 3">
    <name type="scientific">Fasciola gigantica</name>
    <name type="common">Giant liver fluke</name>
    <dbReference type="NCBI Taxonomy" id="46835"/>
    <lineage>
        <taxon>Eukaryota</taxon>
        <taxon>Metazoa</taxon>
        <taxon>Spiralia</taxon>
        <taxon>Lophotrochozoa</taxon>
        <taxon>Platyhelminthes</taxon>
        <taxon>Trematoda</taxon>
        <taxon>Digenea</taxon>
        <taxon>Plagiorchiida</taxon>
        <taxon>Echinostomata</taxon>
        <taxon>Echinostomatoidea</taxon>
        <taxon>Fasciolidae</taxon>
        <taxon>Fasciola</taxon>
    </lineage>
</organism>
<evidence type="ECO:0000313" key="2">
    <source>
        <dbReference type="EMBL" id="TPP67349.1"/>
    </source>
</evidence>
<reference evidence="2 3" key="1">
    <citation type="submission" date="2019-04" db="EMBL/GenBank/DDBJ databases">
        <title>Annotation for the trematode Fasciola gigantica.</title>
        <authorList>
            <person name="Choi Y.-J."/>
        </authorList>
    </citation>
    <scope>NUCLEOTIDE SEQUENCE [LARGE SCALE GENOMIC DNA]</scope>
    <source>
        <strain evidence="2">Uganda_cow_1</strain>
    </source>
</reference>
<protein>
    <submittedName>
        <fullName evidence="2">Uncharacterized protein</fullName>
    </submittedName>
</protein>
<sequence length="233" mass="25818">MNGYHRKRPPRKHSATRVDELKGRTSPTLSTRSMPYVLQNGGRRISSASSAATVNDTGNKTDGLFTMTSVKDVIDRLKKEVDLERSKRVSIAKQRSEDIFKLVFRSKMEQRSFSNALRTEAKSLQHLKEMKANDSKVDHSKASNGLVGSSSNISINEYNMEQGRSPWEHVGVYLDSPKMMKHGVLEVYPGQTVIEARSLTTVATGCHDISSNGVVTNRLPSNEILTGGGIRRA</sequence>
<evidence type="ECO:0000256" key="1">
    <source>
        <dbReference type="SAM" id="MobiDB-lite"/>
    </source>
</evidence>
<evidence type="ECO:0000313" key="3">
    <source>
        <dbReference type="Proteomes" id="UP000316759"/>
    </source>
</evidence>
<dbReference type="EMBL" id="SUNJ01000795">
    <property type="protein sequence ID" value="TPP67349.1"/>
    <property type="molecule type" value="Genomic_DNA"/>
</dbReference>
<dbReference type="Proteomes" id="UP000316759">
    <property type="component" value="Unassembled WGS sequence"/>
</dbReference>
<proteinExistence type="predicted"/>
<gene>
    <name evidence="2" type="ORF">FGIG_04035</name>
</gene>
<keyword evidence="3" id="KW-1185">Reference proteome</keyword>
<feature type="region of interest" description="Disordered" evidence="1">
    <location>
        <begin position="1"/>
        <end position="34"/>
    </location>
</feature>
<dbReference type="AlphaFoldDB" id="A0A504Z360"/>
<accession>A0A504Z360</accession>
<name>A0A504Z360_FASGI</name>
<comment type="caution">
    <text evidence="2">The sequence shown here is derived from an EMBL/GenBank/DDBJ whole genome shotgun (WGS) entry which is preliminary data.</text>
</comment>